<gene>
    <name evidence="3" type="ORF">SI859A1_02380</name>
</gene>
<dbReference type="OrthoDB" id="5936191at2"/>
<dbReference type="SUPFAM" id="SSF52096">
    <property type="entry name" value="ClpP/crotonase"/>
    <property type="match status" value="1"/>
</dbReference>
<dbReference type="BioCyc" id="AURANTIMONAS:SI859A1_02380-MONOMER"/>
<organism evidence="3 4">
    <name type="scientific">Aurantimonas manganoxydans (strain ATCC BAA-1229 / DSM 21871 / SI85-9A1)</name>
    <dbReference type="NCBI Taxonomy" id="287752"/>
    <lineage>
        <taxon>Bacteria</taxon>
        <taxon>Pseudomonadati</taxon>
        <taxon>Pseudomonadota</taxon>
        <taxon>Alphaproteobacteria</taxon>
        <taxon>Hyphomicrobiales</taxon>
        <taxon>Aurantimonadaceae</taxon>
        <taxon>Aurantimonas</taxon>
    </lineage>
</organism>
<keyword evidence="2" id="KW-0812">Transmembrane</keyword>
<reference evidence="3 4" key="1">
    <citation type="journal article" date="2008" name="Appl. Environ. Microbiol.">
        <title>Genomic insights into Mn(II) oxidation by the marine alphaproteobacterium Aurantimonas sp. strain SI85-9A1.</title>
        <authorList>
            <person name="Dick G.J."/>
            <person name="Podell S."/>
            <person name="Johnson H.A."/>
            <person name="Rivera-Espinoza Y."/>
            <person name="Bernier-Latmani R."/>
            <person name="McCarthy J.K."/>
            <person name="Torpey J.W."/>
            <person name="Clement B.G."/>
            <person name="Gaasterland T."/>
            <person name="Tebo B.M."/>
        </authorList>
    </citation>
    <scope>NUCLEOTIDE SEQUENCE [LARGE SCALE GENOMIC DNA]</scope>
    <source>
        <strain evidence="3 4">SI85-9A1</strain>
    </source>
</reference>
<name>Q1YM17_AURMS</name>
<keyword evidence="2" id="KW-1133">Transmembrane helix</keyword>
<feature type="region of interest" description="Disordered" evidence="1">
    <location>
        <begin position="293"/>
        <end position="313"/>
    </location>
</feature>
<dbReference type="AlphaFoldDB" id="Q1YM17"/>
<accession>Q1YM17</accession>
<dbReference type="Proteomes" id="UP000000321">
    <property type="component" value="Unassembled WGS sequence"/>
</dbReference>
<dbReference type="Gene3D" id="3.90.226.10">
    <property type="entry name" value="2-enoyl-CoA Hydratase, Chain A, domain 1"/>
    <property type="match status" value="1"/>
</dbReference>
<protein>
    <submittedName>
        <fullName evidence="3">Uncharacterized protein</fullName>
    </submittedName>
</protein>
<comment type="caution">
    <text evidence="3">The sequence shown here is derived from an EMBL/GenBank/DDBJ whole genome shotgun (WGS) entry which is preliminary data.</text>
</comment>
<dbReference type="RefSeq" id="WP_009210202.1">
    <property type="nucleotide sequence ID" value="NZ_BBWP01000001.1"/>
</dbReference>
<dbReference type="InterPro" id="IPR029045">
    <property type="entry name" value="ClpP/crotonase-like_dom_sf"/>
</dbReference>
<sequence length="313" mass="32986">MIGEEASPGRVERLIRAIPEGAVLRGVFVALLVIAGSIAFLDYRQLAEATADRERISRTEPMPLARPEPGDQVRPYLPKTIPVAPDRGVPSLPGWDGPVDGEAMAERMRFVAGPDGAISAIGRIEIGTAGDFRDFLASPEAAGARTLYLHSPGGAVDDAILMARELRERRLSAMVPADGYCASACPLLLAGGLTRNAGEGAWVGVHQVYALPLSDVSRDVDRSIAGVQETIARCQELLVAMGVDPAVWIKAMQTPADSLYVLTRDELIAFRMVRPFPDDTSFIGPPAPPALPVPTLSVAGDGAADPASSDSSG</sequence>
<dbReference type="EMBL" id="AAPJ01000001">
    <property type="protein sequence ID" value="EAS51564.1"/>
    <property type="molecule type" value="Genomic_DNA"/>
</dbReference>
<feature type="transmembrane region" description="Helical" evidence="2">
    <location>
        <begin position="22"/>
        <end position="41"/>
    </location>
</feature>
<proteinExistence type="predicted"/>
<evidence type="ECO:0000256" key="2">
    <source>
        <dbReference type="SAM" id="Phobius"/>
    </source>
</evidence>
<evidence type="ECO:0000313" key="4">
    <source>
        <dbReference type="Proteomes" id="UP000000321"/>
    </source>
</evidence>
<keyword evidence="4" id="KW-1185">Reference proteome</keyword>
<keyword evidence="2" id="KW-0472">Membrane</keyword>
<evidence type="ECO:0000256" key="1">
    <source>
        <dbReference type="SAM" id="MobiDB-lite"/>
    </source>
</evidence>
<dbReference type="HOGENOM" id="CLU_072288_0_0_5"/>
<feature type="compositionally biased region" description="Low complexity" evidence="1">
    <location>
        <begin position="299"/>
        <end position="313"/>
    </location>
</feature>
<evidence type="ECO:0000313" key="3">
    <source>
        <dbReference type="EMBL" id="EAS51564.1"/>
    </source>
</evidence>